<dbReference type="Proteomes" id="UP000230002">
    <property type="component" value="Unassembled WGS sequence"/>
</dbReference>
<dbReference type="OrthoDB" id="2757304at2759"/>
<gene>
    <name evidence="3" type="ORF">GSI_14548</name>
</gene>
<feature type="transmembrane region" description="Helical" evidence="1">
    <location>
        <begin position="201"/>
        <end position="229"/>
    </location>
</feature>
<organism evidence="3 4">
    <name type="scientific">Ganoderma sinense ZZ0214-1</name>
    <dbReference type="NCBI Taxonomy" id="1077348"/>
    <lineage>
        <taxon>Eukaryota</taxon>
        <taxon>Fungi</taxon>
        <taxon>Dikarya</taxon>
        <taxon>Basidiomycota</taxon>
        <taxon>Agaricomycotina</taxon>
        <taxon>Agaricomycetes</taxon>
        <taxon>Polyporales</taxon>
        <taxon>Polyporaceae</taxon>
        <taxon>Ganoderma</taxon>
    </lineage>
</organism>
<sequence>MLLGFLVLLISLLCVHAQNTSVSCSSTYDWMHNSKGQSPCLTAAWLQYPCIGNNKVGPASYPGPSNETALLCECNTVFYMTLAACAVCQGAGLGGIALWSSFSQHCPNLNVTIQQYPQIIPNATSIPVWAYIPLLNDTFNLKAAQYLASLDALQTSSGGTTSSSTVASSTFTSLPLSATRASTSSVSASPSATAQQEHLSYLGGGALVAVMVVSLLGLSAAITGIVVLVRRKWLPSTGKAQFSALWMSVNVTRMPRLRMPPLRMPAVRMPALHMPATLHIPTLGMRAFRMPAMPIPAWCNLRRGRQPDPSSSVEGKYPMFYDPDDPRTFPPLPTPEEIYFYRCHRKAAAHAALGCNRSHTDVTVTLGGVLASTVSSTIASYPLPTSPLRGYNWQPEGEV</sequence>
<keyword evidence="2" id="KW-0732">Signal</keyword>
<evidence type="ECO:0000313" key="3">
    <source>
        <dbReference type="EMBL" id="PIL23238.1"/>
    </source>
</evidence>
<feature type="signal peptide" evidence="2">
    <location>
        <begin position="1"/>
        <end position="17"/>
    </location>
</feature>
<name>A0A2G8RPH4_9APHY</name>
<protein>
    <submittedName>
        <fullName evidence="3">Uncharacterized protein</fullName>
    </submittedName>
</protein>
<dbReference type="AlphaFoldDB" id="A0A2G8RPH4"/>
<keyword evidence="4" id="KW-1185">Reference proteome</keyword>
<evidence type="ECO:0000256" key="1">
    <source>
        <dbReference type="SAM" id="Phobius"/>
    </source>
</evidence>
<evidence type="ECO:0000256" key="2">
    <source>
        <dbReference type="SAM" id="SignalP"/>
    </source>
</evidence>
<reference evidence="3 4" key="1">
    <citation type="journal article" date="2015" name="Sci. Rep.">
        <title>Chromosome-level genome map provides insights into diverse defense mechanisms in the medicinal fungus Ganoderma sinense.</title>
        <authorList>
            <person name="Zhu Y."/>
            <person name="Xu J."/>
            <person name="Sun C."/>
            <person name="Zhou S."/>
            <person name="Xu H."/>
            <person name="Nelson D.R."/>
            <person name="Qian J."/>
            <person name="Song J."/>
            <person name="Luo H."/>
            <person name="Xiang L."/>
            <person name="Li Y."/>
            <person name="Xu Z."/>
            <person name="Ji A."/>
            <person name="Wang L."/>
            <person name="Lu S."/>
            <person name="Hayward A."/>
            <person name="Sun W."/>
            <person name="Li X."/>
            <person name="Schwartz D.C."/>
            <person name="Wang Y."/>
            <person name="Chen S."/>
        </authorList>
    </citation>
    <scope>NUCLEOTIDE SEQUENCE [LARGE SCALE GENOMIC DNA]</scope>
    <source>
        <strain evidence="3 4">ZZ0214-1</strain>
    </source>
</reference>
<comment type="caution">
    <text evidence="3">The sequence shown here is derived from an EMBL/GenBank/DDBJ whole genome shotgun (WGS) entry which is preliminary data.</text>
</comment>
<keyword evidence="1" id="KW-0812">Transmembrane</keyword>
<feature type="chain" id="PRO_5013742017" evidence="2">
    <location>
        <begin position="18"/>
        <end position="399"/>
    </location>
</feature>
<keyword evidence="1" id="KW-1133">Transmembrane helix</keyword>
<dbReference type="EMBL" id="AYKW01000068">
    <property type="protein sequence ID" value="PIL23238.1"/>
    <property type="molecule type" value="Genomic_DNA"/>
</dbReference>
<dbReference type="STRING" id="1077348.A0A2G8RPH4"/>
<evidence type="ECO:0000313" key="4">
    <source>
        <dbReference type="Proteomes" id="UP000230002"/>
    </source>
</evidence>
<keyword evidence="1" id="KW-0472">Membrane</keyword>
<proteinExistence type="predicted"/>
<accession>A0A2G8RPH4</accession>